<feature type="transmembrane region" description="Helical" evidence="1">
    <location>
        <begin position="478"/>
        <end position="497"/>
    </location>
</feature>
<evidence type="ECO:0008006" key="4">
    <source>
        <dbReference type="Google" id="ProtNLM"/>
    </source>
</evidence>
<feature type="transmembrane region" description="Helical" evidence="1">
    <location>
        <begin position="82"/>
        <end position="103"/>
    </location>
</feature>
<dbReference type="Proteomes" id="UP000639973">
    <property type="component" value="Unassembled WGS sequence"/>
</dbReference>
<sequence>MRTGAVNSPASRPRGPRPGSLPWLLARQLRWQWQALTGGQRAGLFVALAVVVLAVVGGYFALRTALADRALNAPLPDAALGPVLLALAFFLTLMLSAAVRAALTTLFTRGDLDLLLQSPLPPRVVLASRALGVALSAALPAGLLVVPLTLALLVLGVWRGGLGLALWWLCASLLAASMGLWLTLGLVRWLGVRRTRTVSAVLGALFGAGIFLGTQWANLSGQRGGGRASSAAFEALTRFAPGQAGWPDREAWLWLPARAAWLEPLPALLLLALSLAVFAVTVHALTRQFVGGAQEIAAPEGRGRAARPAQVGGLRFASGSRATLLKEWRLIGRDPELLSRTLLQLVYLLPLLFSVTRGDGGLRAAGGTGVVLLTASLTAALAHLTFNAEDAPDLLVSAPRRPAALRRDKWLAAVIPTVLLGLVALAVLGLRGALGTSHTLFLVPLLLLGTGGTALMVLWQPLPVRRADAFRRSQRAPFLNTVLTLVFQGGLSATAYAASGGALWGLGSLTLAVIALGVAYALRRSDVQ</sequence>
<protein>
    <recommendedName>
        <fullName evidence="4">ABC-2 type transport system permease protein</fullName>
    </recommendedName>
</protein>
<accession>A0ABQ2G8F6</accession>
<dbReference type="EMBL" id="BMOL01000007">
    <property type="protein sequence ID" value="GGL80320.1"/>
    <property type="molecule type" value="Genomic_DNA"/>
</dbReference>
<name>A0ABQ2G8F6_9DEIO</name>
<feature type="transmembrane region" description="Helical" evidence="1">
    <location>
        <begin position="124"/>
        <end position="153"/>
    </location>
</feature>
<keyword evidence="3" id="KW-1185">Reference proteome</keyword>
<organism evidence="2 3">
    <name type="scientific">Deinococcus aerolatus</name>
    <dbReference type="NCBI Taxonomy" id="522487"/>
    <lineage>
        <taxon>Bacteria</taxon>
        <taxon>Thermotogati</taxon>
        <taxon>Deinococcota</taxon>
        <taxon>Deinococci</taxon>
        <taxon>Deinococcales</taxon>
        <taxon>Deinococcaceae</taxon>
        <taxon>Deinococcus</taxon>
    </lineage>
</organism>
<feature type="transmembrane region" description="Helical" evidence="1">
    <location>
        <begin position="265"/>
        <end position="285"/>
    </location>
</feature>
<proteinExistence type="predicted"/>
<reference evidence="3" key="1">
    <citation type="journal article" date="2019" name="Int. J. Syst. Evol. Microbiol.">
        <title>The Global Catalogue of Microorganisms (GCM) 10K type strain sequencing project: providing services to taxonomists for standard genome sequencing and annotation.</title>
        <authorList>
            <consortium name="The Broad Institute Genomics Platform"/>
            <consortium name="The Broad Institute Genome Sequencing Center for Infectious Disease"/>
            <person name="Wu L."/>
            <person name="Ma J."/>
        </authorList>
    </citation>
    <scope>NUCLEOTIDE SEQUENCE [LARGE SCALE GENOMIC DNA]</scope>
    <source>
        <strain evidence="3">JCM 15442</strain>
    </source>
</reference>
<feature type="transmembrane region" description="Helical" evidence="1">
    <location>
        <begin position="410"/>
        <end position="434"/>
    </location>
</feature>
<gene>
    <name evidence="2" type="ORF">GCM10010840_17780</name>
</gene>
<feature type="transmembrane region" description="Helical" evidence="1">
    <location>
        <begin position="440"/>
        <end position="458"/>
    </location>
</feature>
<evidence type="ECO:0000256" key="1">
    <source>
        <dbReference type="SAM" id="Phobius"/>
    </source>
</evidence>
<keyword evidence="1" id="KW-1133">Transmembrane helix</keyword>
<feature type="transmembrane region" description="Helical" evidence="1">
    <location>
        <begin position="42"/>
        <end position="62"/>
    </location>
</feature>
<comment type="caution">
    <text evidence="2">The sequence shown here is derived from an EMBL/GenBank/DDBJ whole genome shotgun (WGS) entry which is preliminary data.</text>
</comment>
<feature type="transmembrane region" description="Helical" evidence="1">
    <location>
        <begin position="198"/>
        <end position="217"/>
    </location>
</feature>
<keyword evidence="1" id="KW-0812">Transmembrane</keyword>
<feature type="transmembrane region" description="Helical" evidence="1">
    <location>
        <begin position="165"/>
        <end position="186"/>
    </location>
</feature>
<dbReference type="RefSeq" id="WP_188971044.1">
    <property type="nucleotide sequence ID" value="NZ_BMOL01000007.1"/>
</dbReference>
<evidence type="ECO:0000313" key="3">
    <source>
        <dbReference type="Proteomes" id="UP000639973"/>
    </source>
</evidence>
<evidence type="ECO:0000313" key="2">
    <source>
        <dbReference type="EMBL" id="GGL80320.1"/>
    </source>
</evidence>
<keyword evidence="1" id="KW-0472">Membrane</keyword>
<feature type="transmembrane region" description="Helical" evidence="1">
    <location>
        <begin position="503"/>
        <end position="522"/>
    </location>
</feature>